<keyword evidence="7" id="KW-1185">Reference proteome</keyword>
<feature type="domain" description="HTH tetR-type" evidence="5">
    <location>
        <begin position="12"/>
        <end position="72"/>
    </location>
</feature>
<evidence type="ECO:0000256" key="4">
    <source>
        <dbReference type="PROSITE-ProRule" id="PRU00335"/>
    </source>
</evidence>
<dbReference type="OrthoDB" id="326421at2"/>
<evidence type="ECO:0000256" key="2">
    <source>
        <dbReference type="ARBA" id="ARBA00023125"/>
    </source>
</evidence>
<gene>
    <name evidence="6" type="ORF">SAMN05421874_114174</name>
</gene>
<evidence type="ECO:0000259" key="5">
    <source>
        <dbReference type="PROSITE" id="PS50977"/>
    </source>
</evidence>
<evidence type="ECO:0000256" key="1">
    <source>
        <dbReference type="ARBA" id="ARBA00023015"/>
    </source>
</evidence>
<evidence type="ECO:0000256" key="3">
    <source>
        <dbReference type="ARBA" id="ARBA00023163"/>
    </source>
</evidence>
<evidence type="ECO:0000313" key="7">
    <source>
        <dbReference type="Proteomes" id="UP000198683"/>
    </source>
</evidence>
<dbReference type="SUPFAM" id="SSF48498">
    <property type="entry name" value="Tetracyclin repressor-like, C-terminal domain"/>
    <property type="match status" value="1"/>
</dbReference>
<evidence type="ECO:0000313" key="6">
    <source>
        <dbReference type="EMBL" id="SDL02724.1"/>
    </source>
</evidence>
<dbReference type="Pfam" id="PF16925">
    <property type="entry name" value="TetR_C_13"/>
    <property type="match status" value="1"/>
</dbReference>
<keyword evidence="3" id="KW-0804">Transcription</keyword>
<dbReference type="Proteomes" id="UP000198683">
    <property type="component" value="Unassembled WGS sequence"/>
</dbReference>
<dbReference type="RefSeq" id="WP_090768764.1">
    <property type="nucleotide sequence ID" value="NZ_FNFB01000014.1"/>
</dbReference>
<dbReference type="InterPro" id="IPR036271">
    <property type="entry name" value="Tet_transcr_reg_TetR-rel_C_sf"/>
</dbReference>
<dbReference type="PRINTS" id="PR00455">
    <property type="entry name" value="HTHTETR"/>
</dbReference>
<dbReference type="SUPFAM" id="SSF46689">
    <property type="entry name" value="Homeodomain-like"/>
    <property type="match status" value="1"/>
</dbReference>
<dbReference type="Pfam" id="PF00440">
    <property type="entry name" value="TetR_N"/>
    <property type="match status" value="1"/>
</dbReference>
<dbReference type="PANTHER" id="PTHR47506:SF6">
    <property type="entry name" value="HTH-TYPE TRANSCRIPTIONAL REPRESSOR NEMR"/>
    <property type="match status" value="1"/>
</dbReference>
<organism evidence="6 7">
    <name type="scientific">Nonomuraea maritima</name>
    <dbReference type="NCBI Taxonomy" id="683260"/>
    <lineage>
        <taxon>Bacteria</taxon>
        <taxon>Bacillati</taxon>
        <taxon>Actinomycetota</taxon>
        <taxon>Actinomycetes</taxon>
        <taxon>Streptosporangiales</taxon>
        <taxon>Streptosporangiaceae</taxon>
        <taxon>Nonomuraea</taxon>
    </lineage>
</organism>
<dbReference type="EMBL" id="FNFB01000014">
    <property type="protein sequence ID" value="SDL02724.1"/>
    <property type="molecule type" value="Genomic_DNA"/>
</dbReference>
<feature type="DNA-binding region" description="H-T-H motif" evidence="4">
    <location>
        <begin position="35"/>
        <end position="54"/>
    </location>
</feature>
<dbReference type="GO" id="GO:0003677">
    <property type="term" value="F:DNA binding"/>
    <property type="evidence" value="ECO:0007669"/>
    <property type="project" value="UniProtKB-UniRule"/>
</dbReference>
<dbReference type="InterPro" id="IPR011075">
    <property type="entry name" value="TetR_C"/>
</dbReference>
<proteinExistence type="predicted"/>
<keyword evidence="1" id="KW-0805">Transcription regulation</keyword>
<protein>
    <submittedName>
        <fullName evidence="6">DNA-binding transcriptional regulator, AcrR family</fullName>
    </submittedName>
</protein>
<dbReference type="AlphaFoldDB" id="A0A1G9GPY8"/>
<name>A0A1G9GPY8_9ACTN</name>
<dbReference type="Gene3D" id="1.10.10.60">
    <property type="entry name" value="Homeodomain-like"/>
    <property type="match status" value="1"/>
</dbReference>
<keyword evidence="2 4" id="KW-0238">DNA-binding</keyword>
<dbReference type="PANTHER" id="PTHR47506">
    <property type="entry name" value="TRANSCRIPTIONAL REGULATORY PROTEIN"/>
    <property type="match status" value="1"/>
</dbReference>
<reference evidence="6 7" key="1">
    <citation type="submission" date="2016-10" db="EMBL/GenBank/DDBJ databases">
        <authorList>
            <person name="de Groot N.N."/>
        </authorList>
    </citation>
    <scope>NUCLEOTIDE SEQUENCE [LARGE SCALE GENOMIC DNA]</scope>
    <source>
        <strain evidence="6 7">CGMCC 4.5681</strain>
    </source>
</reference>
<dbReference type="InterPro" id="IPR001647">
    <property type="entry name" value="HTH_TetR"/>
</dbReference>
<dbReference type="Gene3D" id="1.10.357.10">
    <property type="entry name" value="Tetracycline Repressor, domain 2"/>
    <property type="match status" value="1"/>
</dbReference>
<dbReference type="InterPro" id="IPR009057">
    <property type="entry name" value="Homeodomain-like_sf"/>
</dbReference>
<sequence>MPPSTRPRSDGIRSRNAILDAAAKLATVVGLDGLSIGVLAEHVGISKSGLYAHFGSKEELQLATIDVAFAIYERDIVRPALAHADPVARLRAVCENFVSYVERDSFPGGCFFASTLAEFDTRKGAVHDRLLLLQSDWLRGLQDMCTAALATGRIPSQEEPDQLAFELNAALHLANDMYVLYRDPIFLTRARHSIKTRLPE</sequence>
<accession>A0A1G9GPY8</accession>
<dbReference type="PROSITE" id="PS50977">
    <property type="entry name" value="HTH_TETR_2"/>
    <property type="match status" value="1"/>
</dbReference>